<keyword evidence="3" id="KW-1185">Reference proteome</keyword>
<dbReference type="OrthoDB" id="1305902at2759"/>
<evidence type="ECO:0000313" key="2">
    <source>
        <dbReference type="EMBL" id="KAA3488424.1"/>
    </source>
</evidence>
<dbReference type="EMBL" id="SMMG02000001">
    <property type="protein sequence ID" value="KAA3488424.1"/>
    <property type="molecule type" value="Genomic_DNA"/>
</dbReference>
<evidence type="ECO:0000259" key="1">
    <source>
        <dbReference type="Pfam" id="PF03732"/>
    </source>
</evidence>
<dbReference type="Proteomes" id="UP000325315">
    <property type="component" value="Unassembled WGS sequence"/>
</dbReference>
<name>A0A5B6X574_9ROSI</name>
<dbReference type="Pfam" id="PF03732">
    <property type="entry name" value="Retrotrans_gag"/>
    <property type="match status" value="1"/>
</dbReference>
<feature type="domain" description="Retrotransposon gag" evidence="1">
    <location>
        <begin position="143"/>
        <end position="237"/>
    </location>
</feature>
<dbReference type="InterPro" id="IPR005162">
    <property type="entry name" value="Retrotrans_gag_dom"/>
</dbReference>
<dbReference type="PANTHER" id="PTHR33223">
    <property type="entry name" value="CCHC-TYPE DOMAIN-CONTAINING PROTEIN"/>
    <property type="match status" value="1"/>
</dbReference>
<organism evidence="2 3">
    <name type="scientific">Gossypium australe</name>
    <dbReference type="NCBI Taxonomy" id="47621"/>
    <lineage>
        <taxon>Eukaryota</taxon>
        <taxon>Viridiplantae</taxon>
        <taxon>Streptophyta</taxon>
        <taxon>Embryophyta</taxon>
        <taxon>Tracheophyta</taxon>
        <taxon>Spermatophyta</taxon>
        <taxon>Magnoliopsida</taxon>
        <taxon>eudicotyledons</taxon>
        <taxon>Gunneridae</taxon>
        <taxon>Pentapetalae</taxon>
        <taxon>rosids</taxon>
        <taxon>malvids</taxon>
        <taxon>Malvales</taxon>
        <taxon>Malvaceae</taxon>
        <taxon>Malvoideae</taxon>
        <taxon>Gossypium</taxon>
    </lineage>
</organism>
<dbReference type="PANTHER" id="PTHR33223:SF11">
    <property type="entry name" value="ELEMENT PROTEIN, PUTATIVE-RELATED"/>
    <property type="match status" value="1"/>
</dbReference>
<comment type="caution">
    <text evidence="2">The sequence shown here is derived from an EMBL/GenBank/DDBJ whole genome shotgun (WGS) entry which is preliminary data.</text>
</comment>
<reference evidence="3" key="1">
    <citation type="journal article" date="2019" name="Plant Biotechnol. J.">
        <title>Genome sequencing of the Australian wild diploid species Gossypium australe highlights disease resistance and delayed gland morphogenesis.</title>
        <authorList>
            <person name="Cai Y."/>
            <person name="Cai X."/>
            <person name="Wang Q."/>
            <person name="Wang P."/>
            <person name="Zhang Y."/>
            <person name="Cai C."/>
            <person name="Xu Y."/>
            <person name="Wang K."/>
            <person name="Zhou Z."/>
            <person name="Wang C."/>
            <person name="Geng S."/>
            <person name="Li B."/>
            <person name="Dong Q."/>
            <person name="Hou Y."/>
            <person name="Wang H."/>
            <person name="Ai P."/>
            <person name="Liu Z."/>
            <person name="Yi F."/>
            <person name="Sun M."/>
            <person name="An G."/>
            <person name="Cheng J."/>
            <person name="Zhang Y."/>
            <person name="Shi Q."/>
            <person name="Xie Y."/>
            <person name="Shi X."/>
            <person name="Chang Y."/>
            <person name="Huang F."/>
            <person name="Chen Y."/>
            <person name="Hong S."/>
            <person name="Mi L."/>
            <person name="Sun Q."/>
            <person name="Zhang L."/>
            <person name="Zhou B."/>
            <person name="Peng R."/>
            <person name="Zhang X."/>
            <person name="Liu F."/>
        </authorList>
    </citation>
    <scope>NUCLEOTIDE SEQUENCE [LARGE SCALE GENOMIC DNA]</scope>
    <source>
        <strain evidence="3">cv. PA1801</strain>
    </source>
</reference>
<proteinExistence type="predicted"/>
<gene>
    <name evidence="2" type="ORF">EPI10_032178</name>
</gene>
<evidence type="ECO:0000313" key="3">
    <source>
        <dbReference type="Proteomes" id="UP000325315"/>
    </source>
</evidence>
<protein>
    <submittedName>
        <fullName evidence="2">Retrotransposon gag protein</fullName>
    </submittedName>
</protein>
<accession>A0A5B6X574</accession>
<dbReference type="AlphaFoldDB" id="A0A5B6X574"/>
<sequence length="351" mass="40604">MTRRNPTGPLLYDSDIEGTVHRNRREIRRSLNYIKEEQEAEINTTKEMVENNPPPPEMAEHHAPRTMYDYPKPSLIGTESSIVRPTIAANNFKLKPKTIQMIQQFVQFDGLQDEDPNTHLANFLEFCDTFKINGVSDDAIRLRLFPFSLRNKAKQWLHSLPRGSITTWDQMTEKILLKYFPLAKTAKLKNDISSFVQMNLETLYDAWERYKDLLRRCPRHRLPLWLQVQTFYNGVNPSTRQLIDSATGGTLNNKTPEVAYEFIEEMSLNNYQWQVTRTRPAKAAGVFNRDTITILSNQVELLHKKFDGLYDSSQAHPVMQCEASGGVSNPEYPPYGQGMESEQMNYMGNNF</sequence>